<feature type="domain" description="Out at first protein BRICHOS-like" evidence="3">
    <location>
        <begin position="27"/>
        <end position="176"/>
    </location>
</feature>
<feature type="chain" id="PRO_5004736678" evidence="2">
    <location>
        <begin position="28"/>
        <end position="280"/>
    </location>
</feature>
<organism evidence="5">
    <name type="scientific">Anoplophora glabripennis</name>
    <name type="common">Asian longhorn beetle</name>
    <name type="synonym">Anoplophora nobilis</name>
    <dbReference type="NCBI Taxonomy" id="217634"/>
    <lineage>
        <taxon>Eukaryota</taxon>
        <taxon>Metazoa</taxon>
        <taxon>Ecdysozoa</taxon>
        <taxon>Arthropoda</taxon>
        <taxon>Hexapoda</taxon>
        <taxon>Insecta</taxon>
        <taxon>Pterygota</taxon>
        <taxon>Neoptera</taxon>
        <taxon>Endopterygota</taxon>
        <taxon>Coleoptera</taxon>
        <taxon>Polyphaga</taxon>
        <taxon>Cucujiformia</taxon>
        <taxon>Chrysomeloidea</taxon>
        <taxon>Cerambycidae</taxon>
        <taxon>Lamiinae</taxon>
        <taxon>Lamiini</taxon>
        <taxon>Anoplophora</taxon>
    </lineage>
</organism>
<dbReference type="Pfam" id="PF14941">
    <property type="entry name" value="OAF_N"/>
    <property type="match status" value="1"/>
</dbReference>
<accession>V5I9S3</accession>
<evidence type="ECO:0000256" key="2">
    <source>
        <dbReference type="SAM" id="SignalP"/>
    </source>
</evidence>
<sequence>MCFRLSIFCYPNLFVLCMFVLVKFTDTQLVINVRNQGGDVVQENISANVTDDTVTLEFQRSDGTLVTQLIDFRNEVQVLKSLILGEEERGQSQYQVMCFIFHFPKDSFISSDAMAKLRQKNPSTIRTPEEDLGRTNHTMDYVVVLKHAGIISPHIADLCAEAGSASYTVHEDVVKWAAAQDIPIESYKPALKKFPTRSFLTNDVSESVLANCTDIKNMWTPCECHLELCIGWYPCGLKYCKGKGQTKNSVMSYRCGIKTCRMCHLFAYYVSQKQQCLWDE</sequence>
<evidence type="ECO:0000259" key="3">
    <source>
        <dbReference type="Pfam" id="PF14941"/>
    </source>
</evidence>
<evidence type="ECO:0000259" key="4">
    <source>
        <dbReference type="Pfam" id="PF22873"/>
    </source>
</evidence>
<comment type="similarity">
    <text evidence="1">Belongs to the OAF family.</text>
</comment>
<gene>
    <name evidence="5" type="primary">OAF</name>
</gene>
<dbReference type="InterPro" id="IPR053894">
    <property type="entry name" value="OAF_N"/>
</dbReference>
<dbReference type="PANTHER" id="PTHR13423">
    <property type="entry name" value="OUT AT FIRST"/>
    <property type="match status" value="1"/>
</dbReference>
<proteinExistence type="inferred from homology"/>
<dbReference type="EMBL" id="GALX01002435">
    <property type="protein sequence ID" value="JAB66031.1"/>
    <property type="molecule type" value="Transcribed_RNA"/>
</dbReference>
<reference evidence="5" key="1">
    <citation type="submission" date="2013-07" db="EMBL/GenBank/DDBJ databases">
        <title>Midgut Transcriptome Profiling of Anoplphora glabripennis, a Lignocellulose Degrading, Wood-Boring Cerambycid.</title>
        <authorList>
            <person name="Scully E.D."/>
            <person name="Hoover K."/>
            <person name="Carlson J.E."/>
            <person name="Tien M."/>
            <person name="Geib S.M."/>
        </authorList>
    </citation>
    <scope>NUCLEOTIDE SEQUENCE</scope>
</reference>
<name>V5I9S3_ANOGL</name>
<evidence type="ECO:0000256" key="1">
    <source>
        <dbReference type="ARBA" id="ARBA00005786"/>
    </source>
</evidence>
<feature type="domain" description="Out at first C-terminal" evidence="4">
    <location>
        <begin position="212"/>
        <end position="280"/>
    </location>
</feature>
<dbReference type="PANTHER" id="PTHR13423:SF2">
    <property type="entry name" value="OUT AT FIRST PROTEIN HOMOLOG"/>
    <property type="match status" value="1"/>
</dbReference>
<keyword evidence="2" id="KW-0732">Signal</keyword>
<dbReference type="InterPro" id="IPR026315">
    <property type="entry name" value="Oaf"/>
</dbReference>
<dbReference type="InterPro" id="IPR053897">
    <property type="entry name" value="Oaf_C"/>
</dbReference>
<dbReference type="Pfam" id="PF22873">
    <property type="entry name" value="OAF_C"/>
    <property type="match status" value="1"/>
</dbReference>
<feature type="signal peptide" evidence="2">
    <location>
        <begin position="1"/>
        <end position="27"/>
    </location>
</feature>
<evidence type="ECO:0000313" key="5">
    <source>
        <dbReference type="EMBL" id="JAB66031.1"/>
    </source>
</evidence>
<dbReference type="AlphaFoldDB" id="V5I9S3"/>
<protein>
    <submittedName>
        <fullName evidence="5">Out at first protein</fullName>
    </submittedName>
</protein>